<dbReference type="Pfam" id="PF01593">
    <property type="entry name" value="Amino_oxidase"/>
    <property type="match status" value="1"/>
</dbReference>
<evidence type="ECO:0000313" key="3">
    <source>
        <dbReference type="EMBL" id="GGL94181.1"/>
    </source>
</evidence>
<dbReference type="SUPFAM" id="SSF51905">
    <property type="entry name" value="FAD/NAD(P)-binding domain"/>
    <property type="match status" value="1"/>
</dbReference>
<reference evidence="3" key="2">
    <citation type="submission" date="2020-09" db="EMBL/GenBank/DDBJ databases">
        <authorList>
            <person name="Sun Q."/>
            <person name="Zhou Y."/>
        </authorList>
    </citation>
    <scope>NUCLEOTIDE SEQUENCE</scope>
    <source>
        <strain evidence="3">CGMCC 4.7308</strain>
    </source>
</reference>
<dbReference type="AlphaFoldDB" id="A0A917WD34"/>
<feature type="domain" description="Amine oxidase" evidence="2">
    <location>
        <begin position="42"/>
        <end position="484"/>
    </location>
</feature>
<gene>
    <name evidence="3" type="primary">crtU</name>
    <name evidence="3" type="ORF">GCM10011594_12560</name>
</gene>
<dbReference type="Gene3D" id="3.50.50.60">
    <property type="entry name" value="FAD/NAD(P)-binding domain"/>
    <property type="match status" value="2"/>
</dbReference>
<dbReference type="PANTHER" id="PTHR42923">
    <property type="entry name" value="PROTOPORPHYRINOGEN OXIDASE"/>
    <property type="match status" value="1"/>
</dbReference>
<organism evidence="3 4">
    <name type="scientific">Nakamurella endophytica</name>
    <dbReference type="NCBI Taxonomy" id="1748367"/>
    <lineage>
        <taxon>Bacteria</taxon>
        <taxon>Bacillati</taxon>
        <taxon>Actinomycetota</taxon>
        <taxon>Actinomycetes</taxon>
        <taxon>Nakamurellales</taxon>
        <taxon>Nakamurellaceae</taxon>
        <taxon>Nakamurella</taxon>
    </lineage>
</organism>
<accession>A0A917WD34</accession>
<feature type="region of interest" description="Disordered" evidence="1">
    <location>
        <begin position="1"/>
        <end position="29"/>
    </location>
</feature>
<dbReference type="InterPro" id="IPR002937">
    <property type="entry name" value="Amino_oxidase"/>
</dbReference>
<dbReference type="EMBL" id="BMNA01000002">
    <property type="protein sequence ID" value="GGL94181.1"/>
    <property type="molecule type" value="Genomic_DNA"/>
</dbReference>
<feature type="compositionally biased region" description="Basic residues" evidence="1">
    <location>
        <begin position="1"/>
        <end position="10"/>
    </location>
</feature>
<evidence type="ECO:0000313" key="4">
    <source>
        <dbReference type="Proteomes" id="UP000655208"/>
    </source>
</evidence>
<reference evidence="3" key="1">
    <citation type="journal article" date="2014" name="Int. J. Syst. Evol. Microbiol.">
        <title>Complete genome sequence of Corynebacterium casei LMG S-19264T (=DSM 44701T), isolated from a smear-ripened cheese.</title>
        <authorList>
            <consortium name="US DOE Joint Genome Institute (JGI-PGF)"/>
            <person name="Walter F."/>
            <person name="Albersmeier A."/>
            <person name="Kalinowski J."/>
            <person name="Ruckert C."/>
        </authorList>
    </citation>
    <scope>NUCLEOTIDE SEQUENCE</scope>
    <source>
        <strain evidence="3">CGMCC 4.7308</strain>
    </source>
</reference>
<dbReference type="Proteomes" id="UP000655208">
    <property type="component" value="Unassembled WGS sequence"/>
</dbReference>
<sequence>MVTGGRRRWTPGRDTSAVRHPAAPGRLRDDGRHHVAVVGGGVAGLAAATALAERGVAVTLLESHDQLGGRVRAWPVDHADGPATMSRGFHAFFRQYYNLRGLLRRTDPALARLRPLDDYPLLSRSGYRDSFARIPRTPPLNLAAFVLSSRTFTLRDLARIDTAAAGELLDVEFPRTFTDHDGESAAQFLDRLRFPDAARHLALEVFARSFFADPGDFSAGELIGMFHTYFLGSAEGLLFDVPDDDYDTALWAPLGRYLAGRGAQVRTGTVVTGLRSTDAAVEVLTSTGPVRADAVVVAADLVATQRLVGTAGAIRAGDGWREQLRALRTAPPFAVWRLWLDRPARADRPPFLATAGYDYVDNVSVVDRFEDGAAAWAARTGGSVIELHAYALPAEADHDDVRAAMRRVLAEVCPELAQARTVAEEYLVQADCPLVGTEPWLSRPDVGTPDPRVVLAGDGVRCEYPVALMERAATTGFQAANRLLAGWELAGQDLWTVPLAARTRFARHAGRAASRTRPARAAQPAG</sequence>
<dbReference type="Gene3D" id="3.30.9.10">
    <property type="entry name" value="D-Amino Acid Oxidase, subunit A, domain 2"/>
    <property type="match status" value="1"/>
</dbReference>
<evidence type="ECO:0000259" key="2">
    <source>
        <dbReference type="Pfam" id="PF01593"/>
    </source>
</evidence>
<proteinExistence type="predicted"/>
<dbReference type="InterPro" id="IPR050464">
    <property type="entry name" value="Zeta_carotene_desat/Oxidored"/>
</dbReference>
<dbReference type="PRINTS" id="PR00419">
    <property type="entry name" value="ADXRDTASE"/>
</dbReference>
<keyword evidence="4" id="KW-1185">Reference proteome</keyword>
<name>A0A917WD34_9ACTN</name>
<dbReference type="GO" id="GO:0016491">
    <property type="term" value="F:oxidoreductase activity"/>
    <property type="evidence" value="ECO:0007669"/>
    <property type="project" value="InterPro"/>
</dbReference>
<protein>
    <submittedName>
        <fullName evidence="3">Isorenieratene synthase</fullName>
    </submittedName>
</protein>
<evidence type="ECO:0000256" key="1">
    <source>
        <dbReference type="SAM" id="MobiDB-lite"/>
    </source>
</evidence>
<dbReference type="PANTHER" id="PTHR42923:SF43">
    <property type="entry name" value="AMINE OXIDASE"/>
    <property type="match status" value="1"/>
</dbReference>
<dbReference type="InterPro" id="IPR036188">
    <property type="entry name" value="FAD/NAD-bd_sf"/>
</dbReference>
<comment type="caution">
    <text evidence="3">The sequence shown here is derived from an EMBL/GenBank/DDBJ whole genome shotgun (WGS) entry which is preliminary data.</text>
</comment>